<reference evidence="2" key="1">
    <citation type="submission" date="2021-01" db="EMBL/GenBank/DDBJ databases">
        <authorList>
            <person name="Corre E."/>
            <person name="Pelletier E."/>
            <person name="Niang G."/>
            <person name="Scheremetjew M."/>
            <person name="Finn R."/>
            <person name="Kale V."/>
            <person name="Holt S."/>
            <person name="Cochrane G."/>
            <person name="Meng A."/>
            <person name="Brown T."/>
            <person name="Cohen L."/>
        </authorList>
    </citation>
    <scope>NUCLEOTIDE SEQUENCE</scope>
    <source>
        <strain evidence="2">GSBS06</strain>
    </source>
</reference>
<evidence type="ECO:0000256" key="1">
    <source>
        <dbReference type="SAM" id="Phobius"/>
    </source>
</evidence>
<accession>A0A7S3PNU0</accession>
<keyword evidence="1" id="KW-0472">Membrane</keyword>
<feature type="transmembrane region" description="Helical" evidence="1">
    <location>
        <begin position="263"/>
        <end position="284"/>
    </location>
</feature>
<dbReference type="EMBL" id="HBIN01020363">
    <property type="protein sequence ID" value="CAE0445545.1"/>
    <property type="molecule type" value="Transcribed_RNA"/>
</dbReference>
<feature type="transmembrane region" description="Helical" evidence="1">
    <location>
        <begin position="60"/>
        <end position="80"/>
    </location>
</feature>
<gene>
    <name evidence="2" type="ORF">ASTO00021_LOCUS15558</name>
</gene>
<feature type="transmembrane region" description="Helical" evidence="1">
    <location>
        <begin position="120"/>
        <end position="145"/>
    </location>
</feature>
<organism evidence="2">
    <name type="scientific">Aplanochytrium stocchinoi</name>
    <dbReference type="NCBI Taxonomy" id="215587"/>
    <lineage>
        <taxon>Eukaryota</taxon>
        <taxon>Sar</taxon>
        <taxon>Stramenopiles</taxon>
        <taxon>Bigyra</taxon>
        <taxon>Labyrinthulomycetes</taxon>
        <taxon>Thraustochytrida</taxon>
        <taxon>Thraustochytriidae</taxon>
        <taxon>Aplanochytrium</taxon>
    </lineage>
</organism>
<feature type="transmembrane region" description="Helical" evidence="1">
    <location>
        <begin position="290"/>
        <end position="310"/>
    </location>
</feature>
<evidence type="ECO:0000313" key="2">
    <source>
        <dbReference type="EMBL" id="CAE0445545.1"/>
    </source>
</evidence>
<dbReference type="AlphaFoldDB" id="A0A7S3PNU0"/>
<name>A0A7S3PNU0_9STRA</name>
<keyword evidence="1" id="KW-0812">Transmembrane</keyword>
<sequence length="374" mass="42393">MPCDISEFYWPAPSCGFFGLCLNGSCVCNKGWSDTIEFSYFGNVDGVVNETSFCNYNEDLATMSYTVTLILAFAAIIVQVFSSEFEQRDERCLFCGLFMVSGFCLIRIKDPDSSLFGVSLPFSVLVANATTLFGAAQVLYFNGYLDYLSKTFSISGNNYIGLAKSYLKQETVIIISDVVMFQPWWLSTFTHANKNASLVLVRLSLGYTVFRVLYVIPLVYILHRYIQDMDHILSLKPSQHTQDAEFIKLVQKKLPQTKRMRKLLFVYCFLAIPFYSLPLMWNFILSEMMYILPLDFSLFIILAAVPILLVRWGEKTKTTSKDMAPAVSDYNRIEVGAVPSNESDNSKNEIKIDRKYIKETQISTTTDVDAASSI</sequence>
<feature type="transmembrane region" description="Helical" evidence="1">
    <location>
        <begin position="205"/>
        <end position="226"/>
    </location>
</feature>
<protein>
    <submittedName>
        <fullName evidence="2">Uncharacterized protein</fullName>
    </submittedName>
</protein>
<keyword evidence="1" id="KW-1133">Transmembrane helix</keyword>
<proteinExistence type="predicted"/>